<evidence type="ECO:0000256" key="1">
    <source>
        <dbReference type="ARBA" id="ARBA00006586"/>
    </source>
</evidence>
<evidence type="ECO:0000313" key="6">
    <source>
        <dbReference type="EMBL" id="MBD1394410.1"/>
    </source>
</evidence>
<dbReference type="Gene3D" id="2.30.120.10">
    <property type="match status" value="1"/>
</dbReference>
<feature type="binding site" evidence="5">
    <location>
        <position position="351"/>
    </location>
    <ligand>
        <name>Ca(2+)</name>
        <dbReference type="ChEBI" id="CHEBI:29108"/>
    </ligand>
</feature>
<evidence type="ECO:0000256" key="4">
    <source>
        <dbReference type="PIRSR" id="PIRSR001227-1"/>
    </source>
</evidence>
<dbReference type="AlphaFoldDB" id="A0A926NUS9"/>
<dbReference type="PANTHER" id="PTHR34218:SF4">
    <property type="entry name" value="ACYL-HOMOSERINE LACTONE ACYLASE QUIP"/>
    <property type="match status" value="1"/>
</dbReference>
<evidence type="ECO:0000256" key="5">
    <source>
        <dbReference type="PIRSR" id="PIRSR001227-2"/>
    </source>
</evidence>
<dbReference type="Pfam" id="PF01804">
    <property type="entry name" value="Penicil_amidase"/>
    <property type="match status" value="1"/>
</dbReference>
<feature type="binding site" evidence="5">
    <location>
        <position position="207"/>
    </location>
    <ligand>
        <name>Ca(2+)</name>
        <dbReference type="ChEBI" id="CHEBI:29108"/>
    </ligand>
</feature>
<comment type="cofactor">
    <cofactor evidence="5">
        <name>Ca(2+)</name>
        <dbReference type="ChEBI" id="CHEBI:29108"/>
    </cofactor>
    <text evidence="5">Binds 1 Ca(2+) ion per dimer.</text>
</comment>
<evidence type="ECO:0000256" key="3">
    <source>
        <dbReference type="ARBA" id="ARBA00023145"/>
    </source>
</evidence>
<dbReference type="PIRSF" id="PIRSF001227">
    <property type="entry name" value="Pen_acylase"/>
    <property type="match status" value="1"/>
</dbReference>
<dbReference type="SUPFAM" id="SSF56235">
    <property type="entry name" value="N-terminal nucleophile aminohydrolases (Ntn hydrolases)"/>
    <property type="match status" value="1"/>
</dbReference>
<organism evidence="6 7">
    <name type="scientific">Mucilaginibacter glaciei</name>
    <dbReference type="NCBI Taxonomy" id="2772109"/>
    <lineage>
        <taxon>Bacteria</taxon>
        <taxon>Pseudomonadati</taxon>
        <taxon>Bacteroidota</taxon>
        <taxon>Sphingobacteriia</taxon>
        <taxon>Sphingobacteriales</taxon>
        <taxon>Sphingobacteriaceae</taxon>
        <taxon>Mucilaginibacter</taxon>
    </lineage>
</organism>
<keyword evidence="5" id="KW-0106">Calcium</keyword>
<dbReference type="CDD" id="cd03747">
    <property type="entry name" value="Ntn_PGA_like"/>
    <property type="match status" value="1"/>
</dbReference>
<dbReference type="GO" id="GO:0046872">
    <property type="term" value="F:metal ion binding"/>
    <property type="evidence" value="ECO:0007669"/>
    <property type="project" value="UniProtKB-KW"/>
</dbReference>
<dbReference type="InterPro" id="IPR043147">
    <property type="entry name" value="Penicillin_amidase_A-knob"/>
</dbReference>
<dbReference type="Gene3D" id="3.60.20.10">
    <property type="entry name" value="Glutamine Phosphoribosylpyrophosphate, subunit 1, domain 1"/>
    <property type="match status" value="1"/>
</dbReference>
<name>A0A926NUS9_9SPHI</name>
<reference evidence="6" key="1">
    <citation type="submission" date="2020-09" db="EMBL/GenBank/DDBJ databases">
        <title>Novel species of Mucilaginibacter isolated from a glacier on the Tibetan Plateau.</title>
        <authorList>
            <person name="Liu Q."/>
            <person name="Xin Y.-H."/>
        </authorList>
    </citation>
    <scope>NUCLEOTIDE SEQUENCE</scope>
    <source>
        <strain evidence="6">ZB1P21</strain>
    </source>
</reference>
<dbReference type="InterPro" id="IPR002692">
    <property type="entry name" value="S45"/>
</dbReference>
<accession>A0A926NUS9</accession>
<sequence length="810" mass="90773">MKIFKALFAVLLTGLLIWALQTKFGDIPPLGAFLNPATGFWQNAESKDGAKDKELNLSGLQGKVTIRYDENRIPHIFAENDHDLYYAQGYVTAQERLWQMDIQTRSAAGRLSEVVGVKALEVDRYHRRMGMVYGAENTLRGIMKDPVMGKAITAYSDGVNAYIKTLSPAHYPIEFKLLNYAPEEWKPINSAYLLKLMSETLAGGSNELAMTNVMNKFGAKVTNDLFPDREMHEDPIIPAGTKWDFKPLPVPQPPAAFKAQLLASMKPKDRVEGIGSNNWAISGSKTASGYPILANDPHLNLTYPSIWYQVQLAGPGVNVYGVSLPGAPCVVIGYNQKISWGVTNVDADILDWYQIKFKDNSRNQYWYNNKWNNVTKRVEVIKVHGAKSVIDTVLYTVHGPVVYDNAGIAKGGRENVPVGNALRWVAHDESDEFKTFYLLNRGKNYADYREALKYFSAPAQNFVFASSDKDIAITPNGKLPLKYKDQGKFIMDGSNPANDWQGFIPNEQNPTVKNPPRGFVSSANQSSTDATYPYYINWQFAPYERGKRINDRLGAMQKATVDSMRNLQTDTYSIRAQDILSTMLKYIDPRQLDNEQLAALNELKKWDKNIVVNSVGASIFNTWWQKFYRQTWNDSFGGDKTVLNFPSMDRTEKLLMEDPNAVWFDDKKTPFKETAADLLSRTFNATVAELTTKYGNMGAAWQWGKVKKFEVRHLGNVPGFGSGNFESAGTGSTVNALTDGHGPSWRMVVQMGPQTKGYGIIPGGQSGNPGSFYYDDMLPVWKAGKLKELLFLQSTTEKSTRIKSTLILNK</sequence>
<protein>
    <submittedName>
        <fullName evidence="6">Penicillin acylase family protein</fullName>
    </submittedName>
</protein>
<dbReference type="PANTHER" id="PTHR34218">
    <property type="entry name" value="PEPTIDASE S45 PENICILLIN AMIDASE"/>
    <property type="match status" value="1"/>
</dbReference>
<dbReference type="Proteomes" id="UP000619078">
    <property type="component" value="Unassembled WGS sequence"/>
</dbReference>
<gene>
    <name evidence="6" type="ORF">IDJ76_14975</name>
</gene>
<dbReference type="RefSeq" id="WP_191164157.1">
    <property type="nucleotide sequence ID" value="NZ_JACWMX010000006.1"/>
</dbReference>
<evidence type="ECO:0000313" key="7">
    <source>
        <dbReference type="Proteomes" id="UP000619078"/>
    </source>
</evidence>
<feature type="binding site" evidence="5">
    <location>
        <position position="348"/>
    </location>
    <ligand>
        <name>Ca(2+)</name>
        <dbReference type="ChEBI" id="CHEBI:29108"/>
    </ligand>
</feature>
<dbReference type="EMBL" id="JACWMX010000006">
    <property type="protein sequence ID" value="MBD1394410.1"/>
    <property type="molecule type" value="Genomic_DNA"/>
</dbReference>
<evidence type="ECO:0000256" key="2">
    <source>
        <dbReference type="ARBA" id="ARBA00022801"/>
    </source>
</evidence>
<dbReference type="GO" id="GO:0017000">
    <property type="term" value="P:antibiotic biosynthetic process"/>
    <property type="evidence" value="ECO:0007669"/>
    <property type="project" value="InterPro"/>
</dbReference>
<dbReference type="GO" id="GO:0016811">
    <property type="term" value="F:hydrolase activity, acting on carbon-nitrogen (but not peptide) bonds, in linear amides"/>
    <property type="evidence" value="ECO:0007669"/>
    <property type="project" value="InterPro"/>
</dbReference>
<dbReference type="Gene3D" id="1.10.1400.10">
    <property type="match status" value="1"/>
</dbReference>
<dbReference type="InterPro" id="IPR014395">
    <property type="entry name" value="Pen/GL7ACA/AHL_acylase"/>
</dbReference>
<keyword evidence="2" id="KW-0378">Hydrolase</keyword>
<feature type="active site" description="Nucleophile" evidence="4">
    <location>
        <position position="276"/>
    </location>
</feature>
<comment type="similarity">
    <text evidence="1">Belongs to the peptidase S45 family.</text>
</comment>
<comment type="caution">
    <text evidence="6">The sequence shown here is derived from an EMBL/GenBank/DDBJ whole genome shotgun (WGS) entry which is preliminary data.</text>
</comment>
<keyword evidence="5" id="KW-0479">Metal-binding</keyword>
<dbReference type="Gene3D" id="1.10.439.10">
    <property type="entry name" value="Penicillin Amidohydrolase, domain 1"/>
    <property type="match status" value="1"/>
</dbReference>
<keyword evidence="7" id="KW-1185">Reference proteome</keyword>
<dbReference type="InterPro" id="IPR029055">
    <property type="entry name" value="Ntn_hydrolases_N"/>
</dbReference>
<dbReference type="InterPro" id="IPR043146">
    <property type="entry name" value="Penicillin_amidase_N_B-knob"/>
</dbReference>
<proteinExistence type="inferred from homology"/>
<dbReference type="InterPro" id="IPR023343">
    <property type="entry name" value="Penicillin_amidase_dom1"/>
</dbReference>
<keyword evidence="3" id="KW-0865">Zymogen</keyword>